<organism evidence="6 7">
    <name type="scientific">Clostridium luticellarii</name>
    <dbReference type="NCBI Taxonomy" id="1691940"/>
    <lineage>
        <taxon>Bacteria</taxon>
        <taxon>Bacillati</taxon>
        <taxon>Bacillota</taxon>
        <taxon>Clostridia</taxon>
        <taxon>Eubacteriales</taxon>
        <taxon>Clostridiaceae</taxon>
        <taxon>Clostridium</taxon>
    </lineage>
</organism>
<evidence type="ECO:0000259" key="5">
    <source>
        <dbReference type="PROSITE" id="PS50977"/>
    </source>
</evidence>
<evidence type="ECO:0000256" key="4">
    <source>
        <dbReference type="PROSITE-ProRule" id="PRU00335"/>
    </source>
</evidence>
<dbReference type="SUPFAM" id="SSF48498">
    <property type="entry name" value="Tetracyclin repressor-like, C-terminal domain"/>
    <property type="match status" value="1"/>
</dbReference>
<evidence type="ECO:0000313" key="7">
    <source>
        <dbReference type="Proteomes" id="UP000237798"/>
    </source>
</evidence>
<dbReference type="Proteomes" id="UP000237798">
    <property type="component" value="Unassembled WGS sequence"/>
</dbReference>
<feature type="domain" description="HTH tetR-type" evidence="5">
    <location>
        <begin position="5"/>
        <end position="65"/>
    </location>
</feature>
<evidence type="ECO:0000256" key="3">
    <source>
        <dbReference type="ARBA" id="ARBA00023163"/>
    </source>
</evidence>
<keyword evidence="2 4" id="KW-0238">DNA-binding</keyword>
<proteinExistence type="predicted"/>
<feature type="DNA-binding region" description="H-T-H motif" evidence="4">
    <location>
        <begin position="28"/>
        <end position="47"/>
    </location>
</feature>
<keyword evidence="3" id="KW-0804">Transcription</keyword>
<evidence type="ECO:0000256" key="1">
    <source>
        <dbReference type="ARBA" id="ARBA00023015"/>
    </source>
</evidence>
<dbReference type="Pfam" id="PF00440">
    <property type="entry name" value="TetR_N"/>
    <property type="match status" value="1"/>
</dbReference>
<sequence length="190" mass="21120">MNSKNNSREKILNTATKLFQINGFNATGLNEILKESKSPKGSLYYYFPDGKDQLALEAIQLASKSIIERVKTTLNKYSDPIEAIKYLIGNIINDLEEENKLQDISISLIALETYSSNENLRKACKGAFTSLSYVYAGKLVQNGFSKQKADELGMTIEIMIEGAITLSVTRKDTVPLLTISNIIDILLSQD</sequence>
<dbReference type="EMBL" id="PVXP01000017">
    <property type="protein sequence ID" value="PRR85392.1"/>
    <property type="molecule type" value="Genomic_DNA"/>
</dbReference>
<dbReference type="OrthoDB" id="9812484at2"/>
<dbReference type="Pfam" id="PF21993">
    <property type="entry name" value="TetR_C_13_2"/>
    <property type="match status" value="1"/>
</dbReference>
<dbReference type="InterPro" id="IPR009057">
    <property type="entry name" value="Homeodomain-like_sf"/>
</dbReference>
<reference evidence="6 7" key="1">
    <citation type="submission" date="2018-03" db="EMBL/GenBank/DDBJ databases">
        <title>Genome sequence of Clostridium luticellarii DSM 29923.</title>
        <authorList>
            <person name="Poehlein A."/>
            <person name="Daniel R."/>
        </authorList>
    </citation>
    <scope>NUCLEOTIDE SEQUENCE [LARGE SCALE GENOMIC DNA]</scope>
    <source>
        <strain evidence="6 7">DSM 29923</strain>
    </source>
</reference>
<comment type="caution">
    <text evidence="6">The sequence shown here is derived from an EMBL/GenBank/DDBJ whole genome shotgun (WGS) entry which is preliminary data.</text>
</comment>
<keyword evidence="7" id="KW-1185">Reference proteome</keyword>
<dbReference type="InterPro" id="IPR036271">
    <property type="entry name" value="Tet_transcr_reg_TetR-rel_C_sf"/>
</dbReference>
<dbReference type="Gene3D" id="1.10.357.10">
    <property type="entry name" value="Tetracycline Repressor, domain 2"/>
    <property type="match status" value="1"/>
</dbReference>
<accession>A0A2T0BNJ2</accession>
<dbReference type="PANTHER" id="PTHR47506">
    <property type="entry name" value="TRANSCRIPTIONAL REGULATORY PROTEIN"/>
    <property type="match status" value="1"/>
</dbReference>
<dbReference type="PANTHER" id="PTHR47506:SF3">
    <property type="entry name" value="HTH-TYPE TRANSCRIPTIONAL REGULATOR LMRA"/>
    <property type="match status" value="1"/>
</dbReference>
<gene>
    <name evidence="6" type="primary">yxaF</name>
    <name evidence="6" type="ORF">CLLU_15730</name>
</gene>
<dbReference type="RefSeq" id="WP_106009181.1">
    <property type="nucleotide sequence ID" value="NZ_JALCPJ010000005.1"/>
</dbReference>
<name>A0A2T0BNJ2_9CLOT</name>
<dbReference type="InterPro" id="IPR054156">
    <property type="entry name" value="YxaF_TetR_C"/>
</dbReference>
<protein>
    <submittedName>
        <fullName evidence="6">Putative HTH-type transcriptional regulator YxaF</fullName>
    </submittedName>
</protein>
<dbReference type="InterPro" id="IPR001647">
    <property type="entry name" value="HTH_TetR"/>
</dbReference>
<dbReference type="PROSITE" id="PS50977">
    <property type="entry name" value="HTH_TETR_2"/>
    <property type="match status" value="1"/>
</dbReference>
<dbReference type="AlphaFoldDB" id="A0A2T0BNJ2"/>
<keyword evidence="1" id="KW-0805">Transcription regulation</keyword>
<dbReference type="GO" id="GO:0003677">
    <property type="term" value="F:DNA binding"/>
    <property type="evidence" value="ECO:0007669"/>
    <property type="project" value="UniProtKB-UniRule"/>
</dbReference>
<evidence type="ECO:0000313" key="6">
    <source>
        <dbReference type="EMBL" id="PRR85392.1"/>
    </source>
</evidence>
<dbReference type="SUPFAM" id="SSF46689">
    <property type="entry name" value="Homeodomain-like"/>
    <property type="match status" value="1"/>
</dbReference>
<evidence type="ECO:0000256" key="2">
    <source>
        <dbReference type="ARBA" id="ARBA00023125"/>
    </source>
</evidence>